<evidence type="ECO:0000256" key="3">
    <source>
        <dbReference type="ARBA" id="ARBA00022525"/>
    </source>
</evidence>
<reference evidence="7" key="1">
    <citation type="submission" date="2021-11" db="EMBL/GenBank/DDBJ databases">
        <authorList>
            <person name="Schell T."/>
        </authorList>
    </citation>
    <scope>NUCLEOTIDE SEQUENCE</scope>
    <source>
        <strain evidence="7">M5</strain>
    </source>
</reference>
<name>A0A8J2RHV7_9CRUS</name>
<accession>A0A8J2RHV7</accession>
<protein>
    <recommendedName>
        <fullName evidence="6">Lipase domain-containing protein</fullName>
    </recommendedName>
</protein>
<evidence type="ECO:0000256" key="5">
    <source>
        <dbReference type="SAM" id="Phobius"/>
    </source>
</evidence>
<organism evidence="7 8">
    <name type="scientific">Daphnia galeata</name>
    <dbReference type="NCBI Taxonomy" id="27404"/>
    <lineage>
        <taxon>Eukaryota</taxon>
        <taxon>Metazoa</taxon>
        <taxon>Ecdysozoa</taxon>
        <taxon>Arthropoda</taxon>
        <taxon>Crustacea</taxon>
        <taxon>Branchiopoda</taxon>
        <taxon>Diplostraca</taxon>
        <taxon>Cladocera</taxon>
        <taxon>Anomopoda</taxon>
        <taxon>Daphniidae</taxon>
        <taxon>Daphnia</taxon>
    </lineage>
</organism>
<dbReference type="PANTHER" id="PTHR11610:SF190">
    <property type="entry name" value="VITELLOGENIN-3-LIKE PROTEIN"/>
    <property type="match status" value="1"/>
</dbReference>
<evidence type="ECO:0000256" key="2">
    <source>
        <dbReference type="ARBA" id="ARBA00010701"/>
    </source>
</evidence>
<dbReference type="GO" id="GO:0005615">
    <property type="term" value="C:extracellular space"/>
    <property type="evidence" value="ECO:0007669"/>
    <property type="project" value="TreeGrafter"/>
</dbReference>
<dbReference type="InterPro" id="IPR029058">
    <property type="entry name" value="AB_hydrolase_fold"/>
</dbReference>
<dbReference type="InterPro" id="IPR000734">
    <property type="entry name" value="TAG_lipase"/>
</dbReference>
<dbReference type="PANTHER" id="PTHR11610">
    <property type="entry name" value="LIPASE"/>
    <property type="match status" value="1"/>
</dbReference>
<dbReference type="Pfam" id="PF00151">
    <property type="entry name" value="Lipase"/>
    <property type="match status" value="3"/>
</dbReference>
<sequence>MVLKIIQFAPRSSFFLNIPLFPQPLLDVVLYVILLCIQTLVRGKGRIRQQEIQFSKIDRIDSEITTPHFLLWTRRNSKKFQELFINDTATLRSSNYVRKNPTRIYSHGFTENGQNRLSLRLRDRFLDKEDCNFISVDWGLLALGPNYIRAVSNVEYVGSFTGNFVKFLTSKGADLSRIHLIGFSLGAHVVGKAGQTMNGKIPRITGLDPAYPLFEDVNADEILDITDAKFVDVIHTNAGKLEQGRKGFPFSIGHADFWPNGGSIQPGCANNVKHNREITSVFIKNVIEGICSHRRAIEYFMESITGAEFISTKCRTYRDFKLGFCSNNFKTPMGLSVSTLATGDFFLDTNAEKHLAQVTTTALVFIFKLMASMKLLILFSVICVMTQSAIPGFVKHRAELMGNEERESRWQEPILSFIKGFFRSDHGRSMSDFEGTASSVNCNFNLWTRKNPFISEMLFVDDEPTLKRSSFNLSNPTKIFIHGWNMNGHSHGTVLSLRNEFLIKEDCNFIAVDWEESANTGYFSSAGKVQPIGFLTGDFLNFLLTQGLNVSQLHIIGFSLGAHVAGKAGDRAGELVPRITGLDPAYPGFSMDNTDARLDVTDAEFVDIIHTNSALLFSGGLSFPTPIGHADFWPNGGSDQPGCLESIICSHYRAVIYFTESINAIKPFTSTKCATHADWTAGLCGPKENTEMGFSVSTSARGNYFLATNSEAPFALGGEIKCVLNGLLPAINPAIADSMAASQVHFMLWTRRNPLLFQELFINDERGLSASNFVRTNPTKIYVHGFTENGQNDLSFRIRGGYLEKENCNFITVDWALLAMGPDYLRAARNTRPVGLLTGNFVNFLISQGVDLSKLHLIGFSMGAHVVGRAGHITNGVLPRITGLDPAYPYFDFTNPDEVLEKTDARFVDIIHSNAGKLEDGKIGVPLSIGHADFWPNGGSSQPGCVEIVTPGGILNIINLFIGGVCSHRRSVEYFIESLNVPFVSTQCNSYNVFKLGLCANNFKTFMGQPVSTSSAGNFFLDTSAENRTKIVID</sequence>
<keyword evidence="5" id="KW-0812">Transmembrane</keyword>
<dbReference type="GO" id="GO:0016298">
    <property type="term" value="F:lipase activity"/>
    <property type="evidence" value="ECO:0007669"/>
    <property type="project" value="InterPro"/>
</dbReference>
<feature type="domain" description="Lipase" evidence="6">
    <location>
        <begin position="59"/>
        <end position="351"/>
    </location>
</feature>
<comment type="caution">
    <text evidence="7">The sequence shown here is derived from an EMBL/GenBank/DDBJ whole genome shotgun (WGS) entry which is preliminary data.</text>
</comment>
<evidence type="ECO:0000259" key="6">
    <source>
        <dbReference type="Pfam" id="PF00151"/>
    </source>
</evidence>
<dbReference type="PRINTS" id="PR00821">
    <property type="entry name" value="TAGLIPASE"/>
</dbReference>
<feature type="domain" description="Lipase" evidence="6">
    <location>
        <begin position="739"/>
        <end position="1009"/>
    </location>
</feature>
<comment type="subcellular location">
    <subcellularLocation>
        <location evidence="1">Secreted</location>
    </subcellularLocation>
</comment>
<dbReference type="InterPro" id="IPR033906">
    <property type="entry name" value="Lipase_N"/>
</dbReference>
<evidence type="ECO:0000313" key="8">
    <source>
        <dbReference type="Proteomes" id="UP000789390"/>
    </source>
</evidence>
<comment type="similarity">
    <text evidence="2 4">Belongs to the AB hydrolase superfamily. Lipase family.</text>
</comment>
<dbReference type="OrthoDB" id="199913at2759"/>
<keyword evidence="8" id="KW-1185">Reference proteome</keyword>
<evidence type="ECO:0000256" key="4">
    <source>
        <dbReference type="RuleBase" id="RU004262"/>
    </source>
</evidence>
<dbReference type="EMBL" id="CAKKLH010000163">
    <property type="protein sequence ID" value="CAH0104974.1"/>
    <property type="molecule type" value="Genomic_DNA"/>
</dbReference>
<proteinExistence type="inferred from homology"/>
<dbReference type="CDD" id="cd00707">
    <property type="entry name" value="Pancreat_lipase_like"/>
    <property type="match status" value="3"/>
</dbReference>
<keyword evidence="5" id="KW-0472">Membrane</keyword>
<evidence type="ECO:0000256" key="1">
    <source>
        <dbReference type="ARBA" id="ARBA00004613"/>
    </source>
</evidence>
<dbReference type="FunFam" id="3.40.50.1820:FF:000543">
    <property type="entry name" value="Uncharacterized protein"/>
    <property type="match status" value="1"/>
</dbReference>
<evidence type="ECO:0000313" key="7">
    <source>
        <dbReference type="EMBL" id="CAH0104974.1"/>
    </source>
</evidence>
<dbReference type="SUPFAM" id="SSF53474">
    <property type="entry name" value="alpha/beta-Hydrolases"/>
    <property type="match status" value="3"/>
</dbReference>
<dbReference type="InterPro" id="IPR013818">
    <property type="entry name" value="Lipase"/>
</dbReference>
<keyword evidence="3" id="KW-0964">Secreted</keyword>
<gene>
    <name evidence="7" type="ORF">DGAL_LOCUS7906</name>
</gene>
<dbReference type="Gene3D" id="3.40.50.1820">
    <property type="entry name" value="alpha/beta hydrolase"/>
    <property type="match status" value="3"/>
</dbReference>
<feature type="transmembrane region" description="Helical" evidence="5">
    <location>
        <begin position="20"/>
        <end position="41"/>
    </location>
</feature>
<dbReference type="GO" id="GO:0016042">
    <property type="term" value="P:lipid catabolic process"/>
    <property type="evidence" value="ECO:0007669"/>
    <property type="project" value="TreeGrafter"/>
</dbReference>
<feature type="domain" description="Lipase" evidence="6">
    <location>
        <begin position="434"/>
        <end position="714"/>
    </location>
</feature>
<dbReference type="Proteomes" id="UP000789390">
    <property type="component" value="Unassembled WGS sequence"/>
</dbReference>
<keyword evidence="5" id="KW-1133">Transmembrane helix</keyword>
<dbReference type="AlphaFoldDB" id="A0A8J2RHV7"/>